<dbReference type="PANTHER" id="PTHR24221:SF654">
    <property type="entry name" value="ATP-BINDING CASSETTE SUB-FAMILY B MEMBER 6"/>
    <property type="match status" value="1"/>
</dbReference>
<evidence type="ECO:0000256" key="7">
    <source>
        <dbReference type="SAM" id="Phobius"/>
    </source>
</evidence>
<dbReference type="GO" id="GO:0005524">
    <property type="term" value="F:ATP binding"/>
    <property type="evidence" value="ECO:0007669"/>
    <property type="project" value="UniProtKB-KW"/>
</dbReference>
<dbReference type="RefSeq" id="WP_203412842.1">
    <property type="nucleotide sequence ID" value="NZ_CP060244.1"/>
</dbReference>
<feature type="transmembrane region" description="Helical" evidence="7">
    <location>
        <begin position="140"/>
        <end position="161"/>
    </location>
</feature>
<evidence type="ECO:0000256" key="5">
    <source>
        <dbReference type="ARBA" id="ARBA00022989"/>
    </source>
</evidence>
<feature type="transmembrane region" description="Helical" evidence="7">
    <location>
        <begin position="167"/>
        <end position="191"/>
    </location>
</feature>
<feature type="domain" description="ABC transmembrane type-1" evidence="9">
    <location>
        <begin position="24"/>
        <end position="324"/>
    </location>
</feature>
<comment type="subcellular location">
    <subcellularLocation>
        <location evidence="1">Cell membrane</location>
        <topology evidence="1">Multi-pass membrane protein</topology>
    </subcellularLocation>
</comment>
<dbReference type="CDD" id="cd18584">
    <property type="entry name" value="ABC_6TM_AarD_CydD"/>
    <property type="match status" value="1"/>
</dbReference>
<keyword evidence="11" id="KW-1185">Reference proteome</keyword>
<evidence type="ECO:0000256" key="2">
    <source>
        <dbReference type="ARBA" id="ARBA00022692"/>
    </source>
</evidence>
<accession>A0A7H1NS31</accession>
<reference evidence="10 11" key="1">
    <citation type="submission" date="2020-08" db="EMBL/GenBank/DDBJ databases">
        <title>Complete genome sequence of Entomobacter blattae G55GP.</title>
        <authorList>
            <person name="Poehlein A."/>
            <person name="Guzman J."/>
            <person name="Daniel R."/>
            <person name="Vilcinskas A."/>
        </authorList>
    </citation>
    <scope>NUCLEOTIDE SEQUENCE [LARGE SCALE GENOMIC DNA]</scope>
    <source>
        <strain evidence="10 11">G55GP</strain>
    </source>
</reference>
<dbReference type="PROSITE" id="PS50893">
    <property type="entry name" value="ABC_TRANSPORTER_2"/>
    <property type="match status" value="1"/>
</dbReference>
<dbReference type="GO" id="GO:0016887">
    <property type="term" value="F:ATP hydrolysis activity"/>
    <property type="evidence" value="ECO:0007669"/>
    <property type="project" value="InterPro"/>
</dbReference>
<dbReference type="InterPro" id="IPR039421">
    <property type="entry name" value="Type_1_exporter"/>
</dbReference>
<dbReference type="Pfam" id="PF00005">
    <property type="entry name" value="ABC_tran"/>
    <property type="match status" value="1"/>
</dbReference>
<evidence type="ECO:0000256" key="6">
    <source>
        <dbReference type="ARBA" id="ARBA00023136"/>
    </source>
</evidence>
<organism evidence="10 11">
    <name type="scientific">Entomobacter blattae</name>
    <dbReference type="NCBI Taxonomy" id="2762277"/>
    <lineage>
        <taxon>Bacteria</taxon>
        <taxon>Pseudomonadati</taxon>
        <taxon>Pseudomonadota</taxon>
        <taxon>Alphaproteobacteria</taxon>
        <taxon>Acetobacterales</taxon>
        <taxon>Acetobacteraceae</taxon>
        <taxon>Entomobacter</taxon>
    </lineage>
</organism>
<evidence type="ECO:0000256" key="4">
    <source>
        <dbReference type="ARBA" id="ARBA00022840"/>
    </source>
</evidence>
<dbReference type="EMBL" id="CP060244">
    <property type="protein sequence ID" value="QNT78591.1"/>
    <property type="molecule type" value="Genomic_DNA"/>
</dbReference>
<dbReference type="InterPro" id="IPR003593">
    <property type="entry name" value="AAA+_ATPase"/>
</dbReference>
<feature type="transmembrane region" description="Helical" evidence="7">
    <location>
        <begin position="65"/>
        <end position="86"/>
    </location>
</feature>
<name>A0A7H1NS31_9PROT</name>
<sequence>MDITKKEVKAWVRQQAAKGRRKVLGIVFLSLLDVGIAVVQAWLLADILSVVLLGKTGNILGISHPIGLWLVASLCRAVLLYSVEVVSGRVGVKAQRDLRASVLGYILQGGPALLRHKHTAALTNLVIDQVEVVDGFFSRWLPVSILWVAAPALILGIIVFIQPWVAVVLGVCGLVIPLAQAIFGIGAALAARKQFLAMARLQTRFLDRIRGIATLVFLGRINQEAVQLHHAANELRSNTMRILRVAFLSSATIDCVMIIAIIVIATSDSMVLYHIFHGHFRMEEEILGPQAVLWVTHAIFALLLIPEFFSPFRSLALAYQDRAHITSAGEEILPLQKAYSVYAHKAHPGESLAKNGVALTTGLLSPFQKEENPTERKLGTGLKTGSNPVRIRPALTPTAEGQTVLEAAVGAKKGIHIEFRSVSFSWEEERGYALEQISLVMPAETTTILSGPSGAGKTTFMELLLGFIAPQFGQILFNGIDTATLTAKENACLVSWIGQHPVLFAGTLRENIIFANPQASQSEVEQALQAAGIFHFLADLPHGLDTFVGEGGYGLSGGQAQRVAIARAYLKNTPILLLDEPTTALDPHTEQEILASLQALAVGKTVIIVSHSPAVRAMAGLKVYLQNGRLVTAPRLEDRVEGERD</sequence>
<evidence type="ECO:0000313" key="11">
    <source>
        <dbReference type="Proteomes" id="UP000516349"/>
    </source>
</evidence>
<dbReference type="KEGG" id="ebla:JGUZn3_13650"/>
<evidence type="ECO:0000313" key="10">
    <source>
        <dbReference type="EMBL" id="QNT78591.1"/>
    </source>
</evidence>
<feature type="domain" description="ABC transporter" evidence="8">
    <location>
        <begin position="417"/>
        <end position="645"/>
    </location>
</feature>
<dbReference type="InterPro" id="IPR036640">
    <property type="entry name" value="ABC1_TM_sf"/>
</dbReference>
<keyword evidence="4 10" id="KW-0067">ATP-binding</keyword>
<dbReference type="GO" id="GO:0140359">
    <property type="term" value="F:ABC-type transporter activity"/>
    <property type="evidence" value="ECO:0007669"/>
    <property type="project" value="InterPro"/>
</dbReference>
<dbReference type="PROSITE" id="PS00211">
    <property type="entry name" value="ABC_TRANSPORTER_1"/>
    <property type="match status" value="1"/>
</dbReference>
<dbReference type="InterPro" id="IPR003439">
    <property type="entry name" value="ABC_transporter-like_ATP-bd"/>
</dbReference>
<evidence type="ECO:0000259" key="8">
    <source>
        <dbReference type="PROSITE" id="PS50893"/>
    </source>
</evidence>
<dbReference type="SUPFAM" id="SSF90123">
    <property type="entry name" value="ABC transporter transmembrane region"/>
    <property type="match status" value="1"/>
</dbReference>
<dbReference type="GO" id="GO:0005886">
    <property type="term" value="C:plasma membrane"/>
    <property type="evidence" value="ECO:0007669"/>
    <property type="project" value="UniProtKB-SubCell"/>
</dbReference>
<protein>
    <submittedName>
        <fullName evidence="10">Vitamin B12 import ATP-binding protein BtuD</fullName>
    </submittedName>
</protein>
<dbReference type="Pfam" id="PF00664">
    <property type="entry name" value="ABC_membrane"/>
    <property type="match status" value="1"/>
</dbReference>
<dbReference type="InterPro" id="IPR027417">
    <property type="entry name" value="P-loop_NTPase"/>
</dbReference>
<gene>
    <name evidence="10" type="primary">btuD_2</name>
    <name evidence="10" type="ORF">JGUZn3_13650</name>
</gene>
<dbReference type="Gene3D" id="1.20.1560.10">
    <property type="entry name" value="ABC transporter type 1, transmembrane domain"/>
    <property type="match status" value="1"/>
</dbReference>
<evidence type="ECO:0000256" key="3">
    <source>
        <dbReference type="ARBA" id="ARBA00022741"/>
    </source>
</evidence>
<keyword evidence="2 7" id="KW-0812">Transmembrane</keyword>
<dbReference type="PANTHER" id="PTHR24221">
    <property type="entry name" value="ATP-BINDING CASSETTE SUB-FAMILY B"/>
    <property type="match status" value="1"/>
</dbReference>
<proteinExistence type="predicted"/>
<dbReference type="Proteomes" id="UP000516349">
    <property type="component" value="Chromosome"/>
</dbReference>
<dbReference type="InterPro" id="IPR017871">
    <property type="entry name" value="ABC_transporter-like_CS"/>
</dbReference>
<dbReference type="InterPro" id="IPR011527">
    <property type="entry name" value="ABC1_TM_dom"/>
</dbReference>
<dbReference type="Gene3D" id="3.40.50.300">
    <property type="entry name" value="P-loop containing nucleotide triphosphate hydrolases"/>
    <property type="match status" value="1"/>
</dbReference>
<evidence type="ECO:0000256" key="1">
    <source>
        <dbReference type="ARBA" id="ARBA00004651"/>
    </source>
</evidence>
<feature type="transmembrane region" description="Helical" evidence="7">
    <location>
        <begin position="245"/>
        <end position="266"/>
    </location>
</feature>
<keyword evidence="3" id="KW-0547">Nucleotide-binding</keyword>
<keyword evidence="5 7" id="KW-1133">Transmembrane helix</keyword>
<keyword evidence="6 7" id="KW-0472">Membrane</keyword>
<feature type="transmembrane region" description="Helical" evidence="7">
    <location>
        <begin position="23"/>
        <end position="45"/>
    </location>
</feature>
<dbReference type="PROSITE" id="PS50929">
    <property type="entry name" value="ABC_TM1F"/>
    <property type="match status" value="1"/>
</dbReference>
<dbReference type="SUPFAM" id="SSF52540">
    <property type="entry name" value="P-loop containing nucleoside triphosphate hydrolases"/>
    <property type="match status" value="1"/>
</dbReference>
<evidence type="ECO:0000259" key="9">
    <source>
        <dbReference type="PROSITE" id="PS50929"/>
    </source>
</evidence>
<dbReference type="AlphaFoldDB" id="A0A7H1NS31"/>
<dbReference type="SMART" id="SM00382">
    <property type="entry name" value="AAA"/>
    <property type="match status" value="1"/>
</dbReference>